<dbReference type="Proteomes" id="UP000828390">
    <property type="component" value="Unassembled WGS sequence"/>
</dbReference>
<keyword evidence="3" id="KW-1185">Reference proteome</keyword>
<reference evidence="2" key="2">
    <citation type="submission" date="2020-11" db="EMBL/GenBank/DDBJ databases">
        <authorList>
            <person name="McCartney M.A."/>
            <person name="Auch B."/>
            <person name="Kono T."/>
            <person name="Mallez S."/>
            <person name="Becker A."/>
            <person name="Gohl D.M."/>
            <person name="Silverstein K.A.T."/>
            <person name="Koren S."/>
            <person name="Bechman K.B."/>
            <person name="Herman A."/>
            <person name="Abrahante J.E."/>
            <person name="Garbe J."/>
        </authorList>
    </citation>
    <scope>NUCLEOTIDE SEQUENCE</scope>
    <source>
        <strain evidence="2">Duluth1</strain>
        <tissue evidence="2">Whole animal</tissue>
    </source>
</reference>
<evidence type="ECO:0000256" key="1">
    <source>
        <dbReference type="SAM" id="MobiDB-lite"/>
    </source>
</evidence>
<sequence length="96" mass="9984">MKLRVIHNLGVHFDVRGGDPDVRGGGRDEAANAGARTADGDVPMVVVTGGGRAVAEDGAQTVVEGGARTVAEDGARMVEITSALEWHALIYSCRQI</sequence>
<organism evidence="2 3">
    <name type="scientific">Dreissena polymorpha</name>
    <name type="common">Zebra mussel</name>
    <name type="synonym">Mytilus polymorpha</name>
    <dbReference type="NCBI Taxonomy" id="45954"/>
    <lineage>
        <taxon>Eukaryota</taxon>
        <taxon>Metazoa</taxon>
        <taxon>Spiralia</taxon>
        <taxon>Lophotrochozoa</taxon>
        <taxon>Mollusca</taxon>
        <taxon>Bivalvia</taxon>
        <taxon>Autobranchia</taxon>
        <taxon>Heteroconchia</taxon>
        <taxon>Euheterodonta</taxon>
        <taxon>Imparidentia</taxon>
        <taxon>Neoheterodontei</taxon>
        <taxon>Myida</taxon>
        <taxon>Dreissenoidea</taxon>
        <taxon>Dreissenidae</taxon>
        <taxon>Dreissena</taxon>
    </lineage>
</organism>
<dbReference type="EMBL" id="JAIWYP010000001">
    <property type="protein sequence ID" value="KAH3881058.1"/>
    <property type="molecule type" value="Genomic_DNA"/>
</dbReference>
<feature type="compositionally biased region" description="Basic and acidic residues" evidence="1">
    <location>
        <begin position="17"/>
        <end position="30"/>
    </location>
</feature>
<name>A0A9D4MPG2_DREPO</name>
<evidence type="ECO:0000313" key="2">
    <source>
        <dbReference type="EMBL" id="KAH3881058.1"/>
    </source>
</evidence>
<reference evidence="2" key="1">
    <citation type="journal article" date="2019" name="bioRxiv">
        <title>The Genome of the Zebra Mussel, Dreissena polymorpha: A Resource for Invasive Species Research.</title>
        <authorList>
            <person name="McCartney M.A."/>
            <person name="Auch B."/>
            <person name="Kono T."/>
            <person name="Mallez S."/>
            <person name="Zhang Y."/>
            <person name="Obille A."/>
            <person name="Becker A."/>
            <person name="Abrahante J.E."/>
            <person name="Garbe J."/>
            <person name="Badalamenti J.P."/>
            <person name="Herman A."/>
            <person name="Mangelson H."/>
            <person name="Liachko I."/>
            <person name="Sullivan S."/>
            <person name="Sone E.D."/>
            <person name="Koren S."/>
            <person name="Silverstein K.A.T."/>
            <person name="Beckman K.B."/>
            <person name="Gohl D.M."/>
        </authorList>
    </citation>
    <scope>NUCLEOTIDE SEQUENCE</scope>
    <source>
        <strain evidence="2">Duluth1</strain>
        <tissue evidence="2">Whole animal</tissue>
    </source>
</reference>
<feature type="region of interest" description="Disordered" evidence="1">
    <location>
        <begin position="17"/>
        <end position="37"/>
    </location>
</feature>
<dbReference type="AlphaFoldDB" id="A0A9D4MPG2"/>
<accession>A0A9D4MPG2</accession>
<comment type="caution">
    <text evidence="2">The sequence shown here is derived from an EMBL/GenBank/DDBJ whole genome shotgun (WGS) entry which is preliminary data.</text>
</comment>
<protein>
    <submittedName>
        <fullName evidence="2">Uncharacterized protein</fullName>
    </submittedName>
</protein>
<gene>
    <name evidence="2" type="ORF">DPMN_004982</name>
</gene>
<proteinExistence type="predicted"/>
<evidence type="ECO:0000313" key="3">
    <source>
        <dbReference type="Proteomes" id="UP000828390"/>
    </source>
</evidence>